<accession>A0A0F9MGT4</accession>
<feature type="region of interest" description="Disordered" evidence="1">
    <location>
        <begin position="1"/>
        <end position="25"/>
    </location>
</feature>
<evidence type="ECO:0000313" key="2">
    <source>
        <dbReference type="EMBL" id="KKN05064.1"/>
    </source>
</evidence>
<evidence type="ECO:0000256" key="1">
    <source>
        <dbReference type="SAM" id="MobiDB-lite"/>
    </source>
</evidence>
<gene>
    <name evidence="2" type="ORF">LCGC14_1091070</name>
</gene>
<dbReference type="AlphaFoldDB" id="A0A0F9MGT4"/>
<comment type="caution">
    <text evidence="2">The sequence shown here is derived from an EMBL/GenBank/DDBJ whole genome shotgun (WGS) entry which is preliminary data.</text>
</comment>
<dbReference type="EMBL" id="LAZR01004847">
    <property type="protein sequence ID" value="KKN05064.1"/>
    <property type="molecule type" value="Genomic_DNA"/>
</dbReference>
<sequence>MNCPTCQSTNQKEVESESTADQGPPWTICLDCGTWFRKHVPDDASANEWVEAHQMQMPVDDTQ</sequence>
<name>A0A0F9MGT4_9ZZZZ</name>
<proteinExistence type="predicted"/>
<feature type="compositionally biased region" description="Polar residues" evidence="1">
    <location>
        <begin position="1"/>
        <end position="21"/>
    </location>
</feature>
<reference evidence="2" key="1">
    <citation type="journal article" date="2015" name="Nature">
        <title>Complex archaea that bridge the gap between prokaryotes and eukaryotes.</title>
        <authorList>
            <person name="Spang A."/>
            <person name="Saw J.H."/>
            <person name="Jorgensen S.L."/>
            <person name="Zaremba-Niedzwiedzka K."/>
            <person name="Martijn J."/>
            <person name="Lind A.E."/>
            <person name="van Eijk R."/>
            <person name="Schleper C."/>
            <person name="Guy L."/>
            <person name="Ettema T.J."/>
        </authorList>
    </citation>
    <scope>NUCLEOTIDE SEQUENCE</scope>
</reference>
<protein>
    <submittedName>
        <fullName evidence="2">Uncharacterized protein</fullName>
    </submittedName>
</protein>
<organism evidence="2">
    <name type="scientific">marine sediment metagenome</name>
    <dbReference type="NCBI Taxonomy" id="412755"/>
    <lineage>
        <taxon>unclassified sequences</taxon>
        <taxon>metagenomes</taxon>
        <taxon>ecological metagenomes</taxon>
    </lineage>
</organism>